<comment type="caution">
    <text evidence="2">The sequence shown here is derived from an EMBL/GenBank/DDBJ whole genome shotgun (WGS) entry which is preliminary data.</text>
</comment>
<protein>
    <recommendedName>
        <fullName evidence="1">2EXR domain-containing protein</fullName>
    </recommendedName>
</protein>
<dbReference type="InterPro" id="IPR045518">
    <property type="entry name" value="2EXR"/>
</dbReference>
<proteinExistence type="predicted"/>
<dbReference type="Proteomes" id="UP001369815">
    <property type="component" value="Unassembled WGS sequence"/>
</dbReference>
<gene>
    <name evidence="2" type="ORF">Daesc_007132</name>
</gene>
<sequence>METCGFPLLPAELRHKIWRLAIPHRIVPVRLKLDLDAWNAATESDWVQIHYRIIPDGRTPPLPRLALVNHEARHEIIKSYKPLQISRETVKRSLGNQWVDEVALGIMCSSSRITRFNVESDVLEWAELRRWSTGTRELPYPIFLAACLSVRHVSLEYDLAMHTQLETLALAVLDQDQPLETLTIGINVEFRSGKLDSRFRLARSPPGPSIFFLDKFEEWKDVDDILSQHPTCLLYRTSPDDPIQGLHPLINETLTKGYSPAQLPLASKTRLDTRFSIYEILQPGKPKDEGSSLSLDWAYQQGSKVFISDRFGNRHVRDIFLYPFNNYLQSV</sequence>
<dbReference type="EMBL" id="JBANMG010000007">
    <property type="protein sequence ID" value="KAK6950608.1"/>
    <property type="molecule type" value="Genomic_DNA"/>
</dbReference>
<keyword evidence="3" id="KW-1185">Reference proteome</keyword>
<dbReference type="Pfam" id="PF20150">
    <property type="entry name" value="2EXR"/>
    <property type="match status" value="1"/>
</dbReference>
<feature type="domain" description="2EXR" evidence="1">
    <location>
        <begin position="6"/>
        <end position="123"/>
    </location>
</feature>
<organism evidence="2 3">
    <name type="scientific">Daldinia eschscholtzii</name>
    <dbReference type="NCBI Taxonomy" id="292717"/>
    <lineage>
        <taxon>Eukaryota</taxon>
        <taxon>Fungi</taxon>
        <taxon>Dikarya</taxon>
        <taxon>Ascomycota</taxon>
        <taxon>Pezizomycotina</taxon>
        <taxon>Sordariomycetes</taxon>
        <taxon>Xylariomycetidae</taxon>
        <taxon>Xylariales</taxon>
        <taxon>Hypoxylaceae</taxon>
        <taxon>Daldinia</taxon>
    </lineage>
</organism>
<evidence type="ECO:0000313" key="2">
    <source>
        <dbReference type="EMBL" id="KAK6950608.1"/>
    </source>
</evidence>
<name>A0AAX6MD35_9PEZI</name>
<evidence type="ECO:0000259" key="1">
    <source>
        <dbReference type="Pfam" id="PF20150"/>
    </source>
</evidence>
<reference evidence="2 3" key="1">
    <citation type="journal article" date="2024" name="Front Chem Biol">
        <title>Unveiling the potential of Daldinia eschscholtzii MFLUCC 19-0629 through bioactivity and bioinformatics studies for enhanced sustainable agriculture production.</title>
        <authorList>
            <person name="Brooks S."/>
            <person name="Weaver J.A."/>
            <person name="Klomchit A."/>
            <person name="Alharthi S.A."/>
            <person name="Onlamun T."/>
            <person name="Nurani R."/>
            <person name="Vong T.K."/>
            <person name="Alberti F."/>
            <person name="Greco C."/>
        </authorList>
    </citation>
    <scope>NUCLEOTIDE SEQUENCE [LARGE SCALE GENOMIC DNA]</scope>
    <source>
        <strain evidence="2">MFLUCC 19-0629</strain>
    </source>
</reference>
<accession>A0AAX6MD35</accession>
<dbReference type="PANTHER" id="PTHR35910:SF6">
    <property type="entry name" value="2EXR DOMAIN-CONTAINING PROTEIN"/>
    <property type="match status" value="1"/>
</dbReference>
<dbReference type="AlphaFoldDB" id="A0AAX6MD35"/>
<dbReference type="PANTHER" id="PTHR35910">
    <property type="entry name" value="2EXR DOMAIN-CONTAINING PROTEIN"/>
    <property type="match status" value="1"/>
</dbReference>
<evidence type="ECO:0000313" key="3">
    <source>
        <dbReference type="Proteomes" id="UP001369815"/>
    </source>
</evidence>